<dbReference type="GO" id="GO:0005886">
    <property type="term" value="C:plasma membrane"/>
    <property type="evidence" value="ECO:0007669"/>
    <property type="project" value="TreeGrafter"/>
</dbReference>
<keyword evidence="2 4" id="KW-1133">Transmembrane helix</keyword>
<accession>A0AAJ5WW06</accession>
<evidence type="ECO:0000259" key="5">
    <source>
        <dbReference type="PROSITE" id="PS50850"/>
    </source>
</evidence>
<reference evidence="6" key="1">
    <citation type="submission" date="2023-03" db="EMBL/GenBank/DDBJ databases">
        <title>Andean soil-derived lignocellulolytic bacterial consortium as a source of novel taxa and putative plastic-active enzymes.</title>
        <authorList>
            <person name="Diaz-Garcia L."/>
            <person name="Chuvochina M."/>
            <person name="Feuerriegel G."/>
            <person name="Bunk B."/>
            <person name="Sproer C."/>
            <person name="Streit W.R."/>
            <person name="Rodriguez L.M."/>
            <person name="Overmann J."/>
            <person name="Jimenez D.J."/>
        </authorList>
    </citation>
    <scope>NUCLEOTIDE SEQUENCE</scope>
    <source>
        <strain evidence="6">MAG 7</strain>
    </source>
</reference>
<gene>
    <name evidence="6" type="ORF">P0Y53_06855</name>
</gene>
<dbReference type="Pfam" id="PF07690">
    <property type="entry name" value="MFS_1"/>
    <property type="match status" value="1"/>
</dbReference>
<evidence type="ECO:0000313" key="7">
    <source>
        <dbReference type="Proteomes" id="UP001220610"/>
    </source>
</evidence>
<dbReference type="EMBL" id="CP119311">
    <property type="protein sequence ID" value="WEK37214.1"/>
    <property type="molecule type" value="Genomic_DNA"/>
</dbReference>
<dbReference type="PANTHER" id="PTHR43129">
    <property type="entry name" value="FOSMIDOMYCIN RESISTANCE PROTEIN"/>
    <property type="match status" value="1"/>
</dbReference>
<dbReference type="PROSITE" id="PS50850">
    <property type="entry name" value="MFS"/>
    <property type="match status" value="1"/>
</dbReference>
<sequence>METTFQEEKAVAQQLAENTVFPVLLALSFTHLLNDTLQSLIPAIYPLVKDSLHLNFSQIGLITLTFQLAASLLQPVVGFYTDRRPQPYSLAIGMSFSLMGLISLSLASSFPMVLVSVALVGMGSAVFHPEASRLAYMASGGRHGMAQSLFQVGGNAGSSLGPLLAALIIVPFGQFHIIWFSLAALLAIFVMLRIGKWYQANTHRIKPKKARQLSDRPALSPGKVAFSVVILLLLIFSKYFYMTSLTNYYTFYLIGKFNVSVQSAQLYLFAFLFSIAAGTFLGGPLGDRIGRKYVIWISILGVAPFSLLMPHANLFWTCVLSIIIGIILSSAFSAILVYAQELMPGKVGMIAGLFFGFAFGMAGIGSALMGKLADHTSINYVYQVCAYLPLIGLLTGFLPNIEGRKKDRT</sequence>
<feature type="transmembrane region" description="Helical" evidence="4">
    <location>
        <begin position="110"/>
        <end position="128"/>
    </location>
</feature>
<dbReference type="InterPro" id="IPR036259">
    <property type="entry name" value="MFS_trans_sf"/>
</dbReference>
<feature type="domain" description="Major facilitator superfamily (MFS) profile" evidence="5">
    <location>
        <begin position="23"/>
        <end position="404"/>
    </location>
</feature>
<evidence type="ECO:0000256" key="3">
    <source>
        <dbReference type="ARBA" id="ARBA00023136"/>
    </source>
</evidence>
<dbReference type="AlphaFoldDB" id="A0AAJ5WW06"/>
<feature type="transmembrane region" description="Helical" evidence="4">
    <location>
        <begin position="380"/>
        <end position="398"/>
    </location>
</feature>
<keyword evidence="3 4" id="KW-0472">Membrane</keyword>
<evidence type="ECO:0000256" key="1">
    <source>
        <dbReference type="ARBA" id="ARBA00022692"/>
    </source>
</evidence>
<feature type="transmembrane region" description="Helical" evidence="4">
    <location>
        <begin position="176"/>
        <end position="198"/>
    </location>
</feature>
<organism evidence="6 7">
    <name type="scientific">Candidatus Pseudobacter hemicellulosilyticus</name>
    <dbReference type="NCBI Taxonomy" id="3121375"/>
    <lineage>
        <taxon>Bacteria</taxon>
        <taxon>Pseudomonadati</taxon>
        <taxon>Bacteroidota</taxon>
        <taxon>Chitinophagia</taxon>
        <taxon>Chitinophagales</taxon>
        <taxon>Chitinophagaceae</taxon>
        <taxon>Pseudobacter</taxon>
    </lineage>
</organism>
<dbReference type="InterPro" id="IPR011701">
    <property type="entry name" value="MFS"/>
</dbReference>
<name>A0AAJ5WW06_9BACT</name>
<feature type="transmembrane region" description="Helical" evidence="4">
    <location>
        <begin position="293"/>
        <end position="308"/>
    </location>
</feature>
<feature type="transmembrane region" description="Helical" evidence="4">
    <location>
        <begin position="149"/>
        <end position="170"/>
    </location>
</feature>
<dbReference type="SUPFAM" id="SSF103473">
    <property type="entry name" value="MFS general substrate transporter"/>
    <property type="match status" value="1"/>
</dbReference>
<feature type="transmembrane region" description="Helical" evidence="4">
    <location>
        <begin position="87"/>
        <end position="104"/>
    </location>
</feature>
<proteinExistence type="predicted"/>
<evidence type="ECO:0000256" key="2">
    <source>
        <dbReference type="ARBA" id="ARBA00022989"/>
    </source>
</evidence>
<feature type="transmembrane region" description="Helical" evidence="4">
    <location>
        <begin position="261"/>
        <end position="281"/>
    </location>
</feature>
<evidence type="ECO:0000313" key="6">
    <source>
        <dbReference type="EMBL" id="WEK37214.1"/>
    </source>
</evidence>
<dbReference type="Proteomes" id="UP001220610">
    <property type="component" value="Chromosome"/>
</dbReference>
<dbReference type="GO" id="GO:0022857">
    <property type="term" value="F:transmembrane transporter activity"/>
    <property type="evidence" value="ECO:0007669"/>
    <property type="project" value="InterPro"/>
</dbReference>
<feature type="transmembrane region" description="Helical" evidence="4">
    <location>
        <begin position="350"/>
        <end position="368"/>
    </location>
</feature>
<keyword evidence="1 4" id="KW-0812">Transmembrane</keyword>
<dbReference type="PANTHER" id="PTHR43129:SF1">
    <property type="entry name" value="FOSMIDOMYCIN RESISTANCE PROTEIN"/>
    <property type="match status" value="1"/>
</dbReference>
<dbReference type="InterPro" id="IPR020846">
    <property type="entry name" value="MFS_dom"/>
</dbReference>
<feature type="transmembrane region" description="Helical" evidence="4">
    <location>
        <begin position="219"/>
        <end position="241"/>
    </location>
</feature>
<feature type="transmembrane region" description="Helical" evidence="4">
    <location>
        <begin position="59"/>
        <end position="80"/>
    </location>
</feature>
<protein>
    <submittedName>
        <fullName evidence="6">MFS transporter</fullName>
    </submittedName>
</protein>
<evidence type="ECO:0000256" key="4">
    <source>
        <dbReference type="SAM" id="Phobius"/>
    </source>
</evidence>
<dbReference type="CDD" id="cd17478">
    <property type="entry name" value="MFS_FsR"/>
    <property type="match status" value="1"/>
</dbReference>
<dbReference type="Gene3D" id="1.20.1250.20">
    <property type="entry name" value="MFS general substrate transporter like domains"/>
    <property type="match status" value="2"/>
</dbReference>
<feature type="transmembrane region" description="Helical" evidence="4">
    <location>
        <begin position="314"/>
        <end position="338"/>
    </location>
</feature>